<keyword evidence="1" id="KW-0964">Secreted</keyword>
<dbReference type="HOGENOM" id="CLU_420258_0_0_4"/>
<dbReference type="EMBL" id="AM747720">
    <property type="protein sequence ID" value="CAR53488.1"/>
    <property type="molecule type" value="Genomic_DNA"/>
</dbReference>
<comment type="pathway">
    <text evidence="4">Lipid metabolism; butanoate metabolism.</text>
</comment>
<dbReference type="eggNOG" id="ENOG502Z8QU">
    <property type="taxonomic scope" value="Bacteria"/>
</dbReference>
<evidence type="ECO:0000256" key="2">
    <source>
        <dbReference type="ARBA" id="ARBA00022729"/>
    </source>
</evidence>
<dbReference type="AlphaFoldDB" id="B4ECV6"/>
<protein>
    <submittedName>
        <fullName evidence="5">Probable exported hydrolase</fullName>
    </submittedName>
</protein>
<name>B4ECV6_BURCJ</name>
<dbReference type="GO" id="GO:0005615">
    <property type="term" value="C:extracellular space"/>
    <property type="evidence" value="ECO:0007669"/>
    <property type="project" value="InterPro"/>
</dbReference>
<keyword evidence="6" id="KW-1185">Reference proteome</keyword>
<dbReference type="UniPathway" id="UPA00863"/>
<reference evidence="5 6" key="1">
    <citation type="journal article" date="2009" name="J. Bacteriol.">
        <title>The genome of Burkholderia cenocepacia J2315, an epidemic pathogen of cystic fibrosis patients.</title>
        <authorList>
            <person name="Holden M.T."/>
            <person name="Seth-Smith H.M."/>
            <person name="Crossman L.C."/>
            <person name="Sebaihia M."/>
            <person name="Bentley S.D."/>
            <person name="Cerdeno-Tarraga A.M."/>
            <person name="Thomson N.R."/>
            <person name="Bason N."/>
            <person name="Quail M.A."/>
            <person name="Sharp S."/>
            <person name="Cherevach I."/>
            <person name="Churcher C."/>
            <person name="Goodhead I."/>
            <person name="Hauser H."/>
            <person name="Holroyd N."/>
            <person name="Mungall K."/>
            <person name="Scott P."/>
            <person name="Walker D."/>
            <person name="White B."/>
            <person name="Rose H."/>
            <person name="Iversen P."/>
            <person name="Mil-Homens D."/>
            <person name="Rocha E.P."/>
            <person name="Fialho A.M."/>
            <person name="Baldwin A."/>
            <person name="Dowson C."/>
            <person name="Barrell B.G."/>
            <person name="Govan J.R."/>
            <person name="Vandamme P."/>
            <person name="Hart C.A."/>
            <person name="Mahenthiralingam E."/>
            <person name="Parkhill J."/>
        </authorList>
    </citation>
    <scope>NUCLEOTIDE SEQUENCE [LARGE SCALE GENOMIC DNA]</scope>
    <source>
        <strain evidence="6">ATCC BAA-245 / DSM 16553 / LMG 16656 / NCTC 13227 / J2315 / CF5610</strain>
    </source>
</reference>
<evidence type="ECO:0000256" key="3">
    <source>
        <dbReference type="ARBA" id="ARBA00022801"/>
    </source>
</evidence>
<keyword evidence="2" id="KW-0732">Signal</keyword>
<accession>B4ECV6</accession>
<evidence type="ECO:0000256" key="1">
    <source>
        <dbReference type="ARBA" id="ARBA00022525"/>
    </source>
</evidence>
<dbReference type="PIRSF" id="PIRSF011409">
    <property type="entry name" value="HObutyrate_olig_hydrol"/>
    <property type="match status" value="1"/>
</dbReference>
<dbReference type="InterPro" id="IPR016582">
    <property type="entry name" value="OHBut_olig_hydro_put"/>
</dbReference>
<dbReference type="GO" id="GO:0047989">
    <property type="term" value="F:hydroxybutyrate-dimer hydrolase activity"/>
    <property type="evidence" value="ECO:0007669"/>
    <property type="project" value="UniProtKB-UniRule"/>
</dbReference>
<dbReference type="HAMAP" id="MF_01906">
    <property type="entry name" value="3HBOH"/>
    <property type="match status" value="1"/>
</dbReference>
<comment type="function">
    <text evidence="4">Participates in the degradation of poly-3-hydroxybutyrate (PHB). It works downstream of poly(3-hydroxybutyrate) depolymerase, hydrolyzing D(-)-3-hydroxybutyrate oligomers of various length (3HB-oligomers) into 3HB-monomers.</text>
</comment>
<dbReference type="Pfam" id="PF10605">
    <property type="entry name" value="3HBOH"/>
    <property type="match status" value="1"/>
</dbReference>
<organism evidence="5 6">
    <name type="scientific">Burkholderia cenocepacia (strain ATCC BAA-245 / DSM 16553 / LMG 16656 / NCTC 13227 / J2315 / CF5610)</name>
    <name type="common">Burkholderia cepacia (strain J2315)</name>
    <dbReference type="NCBI Taxonomy" id="216591"/>
    <lineage>
        <taxon>Bacteria</taxon>
        <taxon>Pseudomonadati</taxon>
        <taxon>Pseudomonadota</taxon>
        <taxon>Betaproteobacteria</taxon>
        <taxon>Burkholderiales</taxon>
        <taxon>Burkholderiaceae</taxon>
        <taxon>Burkholderia</taxon>
        <taxon>Burkholderia cepacia complex</taxon>
    </lineage>
</organism>
<dbReference type="ESTHER" id="burcj-b4ecv6">
    <property type="family name" value="OHBut_olig_hydro_put"/>
</dbReference>
<evidence type="ECO:0000313" key="5">
    <source>
        <dbReference type="EMBL" id="CAR53488.1"/>
    </source>
</evidence>
<gene>
    <name evidence="5" type="ORF">BCAL3165</name>
</gene>
<dbReference type="KEGG" id="bcj:BCAL3165"/>
<sequence length="723" mass="74352">MPGPVCASEAESRGTRRRTDNDIERAAMTKLGWGRRVVWGAALAAVAMLGACNGDDSAERNRLPGFVAGSVRTTAYDGASDDLLTAGLGKTGLAAASAPGFANPARPTSAELRRLAIWSNYRALVDMSANGGYGRLWGPNVDLDGNDTLGEGKIAGAEYLAYADDGSGTKNVTLLVQVPARFDPAQPCIVTATSSGSRGVYGAISAAGEWALKRGCAVAYNDKGGGNGAHELGSDTVTLIDGTLANAVLAGTASLFTANVTSGDLAAFNSRFPNRYAFKHAHSQQNPEQDWGRATLQSVEFAYWALNEQFGPVIDGTHHGVRYRAGDITTIAASVSNGGGASLAAAEQDSRGWITAVVVGEPQINVRMAPNVVVRAGGQAVPSFGRPLADYATLANLLEPCAAASASLAGAPYLSALPAATTQSIRTQRCATLAAAGLVAGADTQSQAADALAQLHAAGYLADSDLLQASMWDSQAIPAIAVTYANAYTRSRVTDNLCNFSFATTNPATGAVAPPAASPMPAVFGAGNGVPPTAGINLVFNNGAGVDHRLATPDASFAGALCLRQLWTNGMLGMPANVDAVRVNANLHGKPAIIVQGRSDALVPVNHASRAYVAQNGISEAGRSQLVFYEVTNGQHFDAFLSVPGFDTRFVPVHYYNVQALNLMWQHLKNGAPLPPSQVIRTVPRGGTPGAAPALTSANLPPISAAPGANAISVGAGTIDVPL</sequence>
<evidence type="ECO:0000256" key="4">
    <source>
        <dbReference type="HAMAP-Rule" id="MF_01906"/>
    </source>
</evidence>
<evidence type="ECO:0000313" key="6">
    <source>
        <dbReference type="Proteomes" id="UP000001035"/>
    </source>
</evidence>
<keyword evidence="3 4" id="KW-0378">Hydrolase</keyword>
<dbReference type="GO" id="GO:0019605">
    <property type="term" value="P:butyrate metabolic process"/>
    <property type="evidence" value="ECO:0007669"/>
    <property type="project" value="UniProtKB-UniRule"/>
</dbReference>
<dbReference type="Proteomes" id="UP000001035">
    <property type="component" value="Chromosome 1"/>
</dbReference>
<proteinExistence type="inferred from homology"/>
<feature type="active site" description="Charge relay system" evidence="4">
    <location>
        <position position="336"/>
    </location>
</feature>
<comment type="catalytic activity">
    <reaction evidence="4">
        <text>(3R)-hydroxybutanoate dimer + H2O = 2 (R)-3-hydroxybutanoate + H(+)</text>
        <dbReference type="Rhea" id="RHEA:10172"/>
        <dbReference type="ChEBI" id="CHEBI:10979"/>
        <dbReference type="ChEBI" id="CHEBI:10983"/>
        <dbReference type="ChEBI" id="CHEBI:15377"/>
        <dbReference type="ChEBI" id="CHEBI:15378"/>
        <dbReference type="EC" id="3.1.1.22"/>
    </reaction>
</comment>
<comment type="similarity">
    <text evidence="4">Belongs to the D-(-)-3-hydroxybutyrate oligomer hydrolase family.</text>
</comment>